<dbReference type="InParanoid" id="A0A6P7G3V9"/>
<accession>A0A6P7G3V9</accession>
<dbReference type="AlphaFoldDB" id="A0A6P7G3V9"/>
<feature type="compositionally biased region" description="Acidic residues" evidence="1">
    <location>
        <begin position="41"/>
        <end position="62"/>
    </location>
</feature>
<feature type="compositionally biased region" description="Polar residues" evidence="1">
    <location>
        <begin position="20"/>
        <end position="30"/>
    </location>
</feature>
<evidence type="ECO:0000256" key="1">
    <source>
        <dbReference type="SAM" id="MobiDB-lite"/>
    </source>
</evidence>
<dbReference type="RefSeq" id="XP_028143621.1">
    <property type="nucleotide sequence ID" value="XM_028287820.1"/>
</dbReference>
<feature type="region of interest" description="Disordered" evidence="1">
    <location>
        <begin position="1"/>
        <end position="106"/>
    </location>
</feature>
<organism evidence="2">
    <name type="scientific">Diabrotica virgifera virgifera</name>
    <name type="common">western corn rootworm</name>
    <dbReference type="NCBI Taxonomy" id="50390"/>
    <lineage>
        <taxon>Eukaryota</taxon>
        <taxon>Metazoa</taxon>
        <taxon>Ecdysozoa</taxon>
        <taxon>Arthropoda</taxon>
        <taxon>Hexapoda</taxon>
        <taxon>Insecta</taxon>
        <taxon>Pterygota</taxon>
        <taxon>Neoptera</taxon>
        <taxon>Endopterygota</taxon>
        <taxon>Coleoptera</taxon>
        <taxon>Polyphaga</taxon>
        <taxon>Cucujiformia</taxon>
        <taxon>Chrysomeloidea</taxon>
        <taxon>Chrysomelidae</taxon>
        <taxon>Galerucinae</taxon>
        <taxon>Diabroticina</taxon>
        <taxon>Diabroticites</taxon>
        <taxon>Diabrotica</taxon>
    </lineage>
</organism>
<gene>
    <name evidence="2" type="primary">LOC114337401</name>
</gene>
<evidence type="ECO:0000313" key="2">
    <source>
        <dbReference type="RefSeq" id="XP_028143621.1"/>
    </source>
</evidence>
<protein>
    <submittedName>
        <fullName evidence="2">Uncharacterized protein LOC114337401</fullName>
    </submittedName>
</protein>
<reference evidence="2" key="1">
    <citation type="submission" date="2025-08" db="UniProtKB">
        <authorList>
            <consortium name="RefSeq"/>
        </authorList>
    </citation>
    <scope>IDENTIFICATION</scope>
    <source>
        <tissue evidence="2">Whole insect</tissue>
    </source>
</reference>
<proteinExistence type="predicted"/>
<sequence>MDNTNIPGPSGMKKPRLSKYVSNRPLTEQELQIEANKIEAECSDDVPENSSESEDDFSDDDSIADKTYLSETSVNSSEDTESDQSESEDEQQLDLTDVPNICHNKTTNPTMTQKKFTKYISDEHYGWGEVEEDVTEFDFTGMPSINVNLPANAKPIDYFNVLFDNDIINTIVCETNR</sequence>
<feature type="compositionally biased region" description="Acidic residues" evidence="1">
    <location>
        <begin position="78"/>
        <end position="92"/>
    </location>
</feature>
<name>A0A6P7G3V9_DIAVI</name>